<dbReference type="InterPro" id="IPR013857">
    <property type="entry name" value="NADH-UbQ_OxRdtase-assoc_prot30"/>
</dbReference>
<organism evidence="3 4">
    <name type="scientific">Knufia peltigerae</name>
    <dbReference type="NCBI Taxonomy" id="1002370"/>
    <lineage>
        <taxon>Eukaryota</taxon>
        <taxon>Fungi</taxon>
        <taxon>Dikarya</taxon>
        <taxon>Ascomycota</taxon>
        <taxon>Pezizomycotina</taxon>
        <taxon>Eurotiomycetes</taxon>
        <taxon>Chaetothyriomycetidae</taxon>
        <taxon>Chaetothyriales</taxon>
        <taxon>Trichomeriaceae</taxon>
        <taxon>Knufia</taxon>
    </lineage>
</organism>
<dbReference type="GO" id="GO:0003700">
    <property type="term" value="F:DNA-binding transcription factor activity"/>
    <property type="evidence" value="ECO:0007669"/>
    <property type="project" value="InterPro"/>
</dbReference>
<dbReference type="PROSITE" id="PS00036">
    <property type="entry name" value="BZIP_BASIC"/>
    <property type="match status" value="1"/>
</dbReference>
<protein>
    <recommendedName>
        <fullName evidence="2">BZIP domain-containing protein</fullName>
    </recommendedName>
</protein>
<dbReference type="PANTHER" id="PTHR39607:SF1">
    <property type="entry name" value="B-ZIP TRANSCRIPTION FACTOR (EUROFUNG)"/>
    <property type="match status" value="1"/>
</dbReference>
<dbReference type="Gene3D" id="1.20.5.170">
    <property type="match status" value="1"/>
</dbReference>
<accession>A0AA38XVV2</accession>
<feature type="compositionally biased region" description="Polar residues" evidence="1">
    <location>
        <begin position="88"/>
        <end position="115"/>
    </location>
</feature>
<name>A0AA38XVV2_9EURO</name>
<proteinExistence type="predicted"/>
<evidence type="ECO:0000259" key="2">
    <source>
        <dbReference type="PROSITE" id="PS00036"/>
    </source>
</evidence>
<feature type="domain" description="BZIP" evidence="2">
    <location>
        <begin position="48"/>
        <end position="63"/>
    </location>
</feature>
<reference evidence="3" key="1">
    <citation type="submission" date="2022-10" db="EMBL/GenBank/DDBJ databases">
        <title>Culturing micro-colonial fungi from biological soil crusts in the Mojave desert and describing Neophaeococcomyces mojavensis, and introducing the new genera and species Taxawa tesnikishii.</title>
        <authorList>
            <person name="Kurbessoian T."/>
            <person name="Stajich J.E."/>
        </authorList>
    </citation>
    <scope>NUCLEOTIDE SEQUENCE</scope>
    <source>
        <strain evidence="3">TK_35</strain>
    </source>
</reference>
<gene>
    <name evidence="3" type="ORF">H2204_010645</name>
</gene>
<dbReference type="CDD" id="cd14688">
    <property type="entry name" value="bZIP_YAP"/>
    <property type="match status" value="1"/>
</dbReference>
<dbReference type="EMBL" id="JAPDRN010000091">
    <property type="protein sequence ID" value="KAJ9624743.1"/>
    <property type="molecule type" value="Genomic_DNA"/>
</dbReference>
<keyword evidence="4" id="KW-1185">Reference proteome</keyword>
<evidence type="ECO:0000256" key="1">
    <source>
        <dbReference type="SAM" id="MobiDB-lite"/>
    </source>
</evidence>
<dbReference type="AlphaFoldDB" id="A0AA38XVV2"/>
<evidence type="ECO:0000313" key="4">
    <source>
        <dbReference type="Proteomes" id="UP001172681"/>
    </source>
</evidence>
<dbReference type="Pfam" id="PF08547">
    <property type="entry name" value="CIA30"/>
    <property type="match status" value="1"/>
</dbReference>
<dbReference type="InterPro" id="IPR052635">
    <property type="entry name" value="Sec_Metab_Biosynth_Reg"/>
</dbReference>
<dbReference type="Proteomes" id="UP001172681">
    <property type="component" value="Unassembled WGS sequence"/>
</dbReference>
<evidence type="ECO:0000313" key="3">
    <source>
        <dbReference type="EMBL" id="KAJ9624743.1"/>
    </source>
</evidence>
<dbReference type="InterPro" id="IPR004827">
    <property type="entry name" value="bZIP"/>
</dbReference>
<dbReference type="PANTHER" id="PTHR39607">
    <property type="entry name" value="XANTHOCILLIN BIOSYNTHESIS CLUSTER TRANSCRIPTION FACTOR XANC-RELATED"/>
    <property type="match status" value="1"/>
</dbReference>
<sequence length="389" mass="43746">MQRSQSYSYPQTMVGHSRYASTHATSSAFSASANPNEDWTKISDLAERRRIQNRIAQRNYRKKLKRRLEDLERRAGSSSASPEQSHSELATTSPPKDSKQSQTMARQTSRSSTSHETQRASPEIVALDDHSTLFDTPASRHLSVTSPPAFTFSTYPPTTAYLQYEQQQQQPMYDTPSNYYSNYQYNLDVSSSTLPPTLPAMLPSSYAKQEQLFGDDDFLSPFSMNYASLAGLEMPSHQAFTGATSHSYLESSGNNSVSFHGRLDIKALGGAGFASQRSAGEDRRWNLSAFTGIELSIDPFQSDTNTYTLILKEHLLPPNPENGREQSTVSWEYDFSKSNFLVNSGDNNSSATVFIPWDHFRPTYRGKPCSEMDRLKLGEIKRISIMIRR</sequence>
<dbReference type="SUPFAM" id="SSF57959">
    <property type="entry name" value="Leucine zipper domain"/>
    <property type="match status" value="1"/>
</dbReference>
<dbReference type="InterPro" id="IPR046347">
    <property type="entry name" value="bZIP_sf"/>
</dbReference>
<comment type="caution">
    <text evidence="3">The sequence shown here is derived from an EMBL/GenBank/DDBJ whole genome shotgun (WGS) entry which is preliminary data.</text>
</comment>
<feature type="region of interest" description="Disordered" evidence="1">
    <location>
        <begin position="70"/>
        <end position="122"/>
    </location>
</feature>